<dbReference type="GO" id="GO:0000981">
    <property type="term" value="F:DNA-binding transcription factor activity, RNA polymerase II-specific"/>
    <property type="evidence" value="ECO:0007669"/>
    <property type="project" value="InterPro"/>
</dbReference>
<dbReference type="GO" id="GO:0000976">
    <property type="term" value="F:transcription cis-regulatory region binding"/>
    <property type="evidence" value="ECO:0007669"/>
    <property type="project" value="TreeGrafter"/>
</dbReference>
<dbReference type="PANTHER" id="PTHR37534">
    <property type="entry name" value="TRANSCRIPTIONAL ACTIVATOR PROTEIN UGA3"/>
    <property type="match status" value="1"/>
</dbReference>
<sequence length="286" mass="33108">MANTRAKKITKHSKKFERTQTGCLQCRQKKWVLIQNLRIIKTLTNIFERKKCDGKRPSCESCIKRGISCYFPANIRIFQYQKKQNKEFVSEPTPKSLAKSDADSKIEPINFKQVKLEHPTCNTEQDKRRPSVDDELKENLLSLSDKIEQILEVKEEPDIESIQLQSRSDSIASLISDSDNDSIISMNQPRTPPSTSTYEISESQRATNLIHEGGSINKILNQMTIDLIKKSINNLQYIDFEKKRDLSILQAQDILEEEQYNKSLGYIDEVMPDELIFHPDEYLSFD</sequence>
<keyword evidence="1" id="KW-0539">Nucleus</keyword>
<name>A0A1E3P940_WICAA</name>
<dbReference type="GeneID" id="30201570"/>
<proteinExistence type="predicted"/>
<dbReference type="AlphaFoldDB" id="A0A1E3P940"/>
<dbReference type="GO" id="GO:0008270">
    <property type="term" value="F:zinc ion binding"/>
    <property type="evidence" value="ECO:0007669"/>
    <property type="project" value="InterPro"/>
</dbReference>
<feature type="domain" description="Zn(2)-C6 fungal-type" evidence="2">
    <location>
        <begin position="49"/>
        <end position="72"/>
    </location>
</feature>
<dbReference type="SUPFAM" id="SSF57701">
    <property type="entry name" value="Zn2/Cys6 DNA-binding domain"/>
    <property type="match status" value="1"/>
</dbReference>
<dbReference type="Gene3D" id="4.10.240.10">
    <property type="entry name" value="Zn(2)-C6 fungal-type DNA-binding domain"/>
    <property type="match status" value="1"/>
</dbReference>
<organism evidence="3 4">
    <name type="scientific">Wickerhamomyces anomalus (strain ATCC 58044 / CBS 1984 / NCYC 433 / NRRL Y-366-8)</name>
    <name type="common">Yeast</name>
    <name type="synonym">Hansenula anomala</name>
    <dbReference type="NCBI Taxonomy" id="683960"/>
    <lineage>
        <taxon>Eukaryota</taxon>
        <taxon>Fungi</taxon>
        <taxon>Dikarya</taxon>
        <taxon>Ascomycota</taxon>
        <taxon>Saccharomycotina</taxon>
        <taxon>Saccharomycetes</taxon>
        <taxon>Phaffomycetales</taxon>
        <taxon>Wickerhamomycetaceae</taxon>
        <taxon>Wickerhamomyces</taxon>
    </lineage>
</organism>
<evidence type="ECO:0000313" key="4">
    <source>
        <dbReference type="Proteomes" id="UP000094112"/>
    </source>
</evidence>
<dbReference type="Proteomes" id="UP000094112">
    <property type="component" value="Unassembled WGS sequence"/>
</dbReference>
<evidence type="ECO:0000313" key="3">
    <source>
        <dbReference type="EMBL" id="ODQ61926.1"/>
    </source>
</evidence>
<keyword evidence="4" id="KW-1185">Reference proteome</keyword>
<evidence type="ECO:0000259" key="2">
    <source>
        <dbReference type="Pfam" id="PF00172"/>
    </source>
</evidence>
<gene>
    <name evidence="3" type="ORF">WICANDRAFT_76108</name>
</gene>
<evidence type="ECO:0000256" key="1">
    <source>
        <dbReference type="ARBA" id="ARBA00023242"/>
    </source>
</evidence>
<reference evidence="3 4" key="1">
    <citation type="journal article" date="2016" name="Proc. Natl. Acad. Sci. U.S.A.">
        <title>Comparative genomics of biotechnologically important yeasts.</title>
        <authorList>
            <person name="Riley R."/>
            <person name="Haridas S."/>
            <person name="Wolfe K.H."/>
            <person name="Lopes M.R."/>
            <person name="Hittinger C.T."/>
            <person name="Goeker M."/>
            <person name="Salamov A.A."/>
            <person name="Wisecaver J.H."/>
            <person name="Long T.M."/>
            <person name="Calvey C.H."/>
            <person name="Aerts A.L."/>
            <person name="Barry K.W."/>
            <person name="Choi C."/>
            <person name="Clum A."/>
            <person name="Coughlan A.Y."/>
            <person name="Deshpande S."/>
            <person name="Douglass A.P."/>
            <person name="Hanson S.J."/>
            <person name="Klenk H.-P."/>
            <person name="LaButti K.M."/>
            <person name="Lapidus A."/>
            <person name="Lindquist E.A."/>
            <person name="Lipzen A.M."/>
            <person name="Meier-Kolthoff J.P."/>
            <person name="Ohm R.A."/>
            <person name="Otillar R.P."/>
            <person name="Pangilinan J.L."/>
            <person name="Peng Y."/>
            <person name="Rokas A."/>
            <person name="Rosa C.A."/>
            <person name="Scheuner C."/>
            <person name="Sibirny A.A."/>
            <person name="Slot J.C."/>
            <person name="Stielow J.B."/>
            <person name="Sun H."/>
            <person name="Kurtzman C.P."/>
            <person name="Blackwell M."/>
            <person name="Grigoriev I.V."/>
            <person name="Jeffries T.W."/>
        </authorList>
    </citation>
    <scope>NUCLEOTIDE SEQUENCE [LARGE SCALE GENOMIC DNA]</scope>
    <source>
        <strain evidence="4">ATCC 58044 / CBS 1984 / NCYC 433 / NRRL Y-366-8</strain>
    </source>
</reference>
<dbReference type="GO" id="GO:0045944">
    <property type="term" value="P:positive regulation of transcription by RNA polymerase II"/>
    <property type="evidence" value="ECO:0007669"/>
    <property type="project" value="TreeGrafter"/>
</dbReference>
<accession>A0A1E3P940</accession>
<dbReference type="Pfam" id="PF00172">
    <property type="entry name" value="Zn_clus"/>
    <property type="match status" value="1"/>
</dbReference>
<dbReference type="InterPro" id="IPR001138">
    <property type="entry name" value="Zn2Cys6_DnaBD"/>
</dbReference>
<dbReference type="InterPro" id="IPR036864">
    <property type="entry name" value="Zn2-C6_fun-type_DNA-bd_sf"/>
</dbReference>
<dbReference type="CDD" id="cd00067">
    <property type="entry name" value="GAL4"/>
    <property type="match status" value="1"/>
</dbReference>
<dbReference type="OrthoDB" id="39175at2759"/>
<dbReference type="EMBL" id="KV454208">
    <property type="protein sequence ID" value="ODQ61926.1"/>
    <property type="molecule type" value="Genomic_DNA"/>
</dbReference>
<dbReference type="RefSeq" id="XP_019041133.1">
    <property type="nucleotide sequence ID" value="XM_019184324.1"/>
</dbReference>
<dbReference type="PANTHER" id="PTHR37534:SF7">
    <property type="entry name" value="TRANSCRIPTIONAL ACTIVATOR PROTEIN UGA3"/>
    <property type="match status" value="1"/>
</dbReference>
<dbReference type="GO" id="GO:0005634">
    <property type="term" value="C:nucleus"/>
    <property type="evidence" value="ECO:0007669"/>
    <property type="project" value="TreeGrafter"/>
</dbReference>
<protein>
    <recommendedName>
        <fullName evidence="2">Zn(2)-C6 fungal-type domain-containing protein</fullName>
    </recommendedName>
</protein>